<dbReference type="GO" id="GO:0005509">
    <property type="term" value="F:calcium ion binding"/>
    <property type="evidence" value="ECO:0007669"/>
    <property type="project" value="InterPro"/>
</dbReference>
<evidence type="ECO:0000313" key="8">
    <source>
        <dbReference type="Proteomes" id="UP000279271"/>
    </source>
</evidence>
<dbReference type="InterPro" id="IPR002048">
    <property type="entry name" value="EF_hand_dom"/>
</dbReference>
<keyword evidence="1" id="KW-0677">Repeat</keyword>
<dbReference type="SUPFAM" id="SSF47473">
    <property type="entry name" value="EF-hand"/>
    <property type="match status" value="1"/>
</dbReference>
<evidence type="ECO:0000313" key="6">
    <source>
        <dbReference type="EMBL" id="RMZ56825.1"/>
    </source>
</evidence>
<keyword evidence="7" id="KW-1185">Reference proteome</keyword>
<dbReference type="EMBL" id="KL662127">
    <property type="protein sequence ID" value="KFM26238.1"/>
    <property type="molecule type" value="Genomic_DNA"/>
</dbReference>
<dbReference type="PROSITE" id="PS50222">
    <property type="entry name" value="EF_HAND_2"/>
    <property type="match status" value="4"/>
</dbReference>
<dbReference type="OrthoDB" id="26525at2759"/>
<reference evidence="6" key="4">
    <citation type="submission" date="2018-10" db="EMBL/GenBank/DDBJ databases">
        <authorList>
            <person name="Hovde B."/>
            <person name="Zhang X."/>
        </authorList>
    </citation>
    <scope>NUCLEOTIDE SEQUENCE [LARGE SCALE GENOMIC DNA]</scope>
    <source>
        <strain evidence="6">UTEX 25</strain>
    </source>
</reference>
<dbReference type="SMART" id="SM00054">
    <property type="entry name" value="EFh"/>
    <property type="match status" value="4"/>
</dbReference>
<dbReference type="PANTHER" id="PTHR23048">
    <property type="entry name" value="MYOSIN LIGHT CHAIN 1, 3"/>
    <property type="match status" value="1"/>
</dbReference>
<reference evidence="5 7" key="1">
    <citation type="journal article" date="2014" name="BMC Genomics">
        <title>Oil accumulation mechanisms of the oleaginous microalga Chlorella protothecoides revealed through its genome, transcriptomes, and proteomes.</title>
        <authorList>
            <person name="Gao C."/>
            <person name="Wang Y."/>
            <person name="Shen Y."/>
            <person name="Yan D."/>
            <person name="He X."/>
            <person name="Dai J."/>
            <person name="Wu Q."/>
        </authorList>
    </citation>
    <scope>NUCLEOTIDE SEQUENCE [LARGE SCALE GENOMIC DNA]</scope>
    <source>
        <strain evidence="5 7">0710</strain>
    </source>
</reference>
<dbReference type="GeneID" id="23616122"/>
<gene>
    <name evidence="6" type="ORF">APUTEX25_002914</name>
    <name evidence="5" type="ORF">F751_4731</name>
    <name evidence="4" type="ORF">g.48414</name>
</gene>
<dbReference type="PANTHER" id="PTHR23048:SF0">
    <property type="entry name" value="CALMODULIN LIKE 3"/>
    <property type="match status" value="1"/>
</dbReference>
<dbReference type="InterPro" id="IPR018247">
    <property type="entry name" value="EF_Hand_1_Ca_BS"/>
</dbReference>
<dbReference type="InterPro" id="IPR011992">
    <property type="entry name" value="EF-hand-dom_pair"/>
</dbReference>
<feature type="domain" description="EF-hand" evidence="3">
    <location>
        <begin position="22"/>
        <end position="57"/>
    </location>
</feature>
<name>A0A087SKI4_AUXPR</name>
<evidence type="ECO:0000259" key="3">
    <source>
        <dbReference type="PROSITE" id="PS50222"/>
    </source>
</evidence>
<dbReference type="PROSITE" id="PS00018">
    <property type="entry name" value="EF_HAND_1"/>
    <property type="match status" value="4"/>
</dbReference>
<sequence length="172" mass="18922">MRTAENGTLDEAREALQNLAPQKLEELKRAFAVYDKDGNGSIDAGELRGLLQSLGQYPTPLELIDMMERMDTDGSGAVDFLEFATCLAENDETAELEEEVRELESVFLLFDKDGSGQLSADEIQKALKLLGVDMTAQETAFLVQEIDGDGNGEISFQEFLDYVVAFQGPVDD</sequence>
<keyword evidence="2" id="KW-0106">Calcium</keyword>
<evidence type="ECO:0000313" key="7">
    <source>
        <dbReference type="Proteomes" id="UP000028924"/>
    </source>
</evidence>
<protein>
    <submittedName>
        <fullName evidence="5">Calmodulin</fullName>
    </submittedName>
</protein>
<feature type="domain" description="EF-hand" evidence="3">
    <location>
        <begin position="98"/>
        <end position="133"/>
    </location>
</feature>
<reference evidence="6" key="5">
    <citation type="submission" date="2018-11" db="EMBL/GenBank/DDBJ databases">
        <title>Characterization of plant carbon substrate utilization by Auxenochlorella protothecoides.</title>
        <authorList>
            <person name="Vogler B.W."/>
            <person name="Starkenburg S.R."/>
            <person name="Sudasinghe N."/>
            <person name="Schambach J.Y."/>
            <person name="Rollin J.A."/>
            <person name="Pattathil S."/>
            <person name="Barry A.N."/>
        </authorList>
    </citation>
    <scope>NUCLEOTIDE SEQUENCE [LARGE SCALE GENOMIC DNA]</scope>
    <source>
        <strain evidence="6">UTEX 25</strain>
    </source>
</reference>
<dbReference type="Proteomes" id="UP000279271">
    <property type="component" value="Unassembled WGS sequence"/>
</dbReference>
<evidence type="ECO:0000256" key="1">
    <source>
        <dbReference type="ARBA" id="ARBA00022737"/>
    </source>
</evidence>
<accession>A0A087SKI4</accession>
<feature type="domain" description="EF-hand" evidence="3">
    <location>
        <begin position="134"/>
        <end position="169"/>
    </location>
</feature>
<reference evidence="4" key="2">
    <citation type="submission" date="2015-08" db="EMBL/GenBank/DDBJ databases">
        <authorList>
            <person name="Babu N.S."/>
            <person name="Beckwith C.J."/>
            <person name="Beseler K.G."/>
            <person name="Brison A."/>
            <person name="Carone J.V."/>
            <person name="Caskin T.P."/>
            <person name="Diamond M."/>
            <person name="Durham M.E."/>
            <person name="Foxe J.M."/>
            <person name="Go M."/>
            <person name="Henderson B.A."/>
            <person name="Jones I.B."/>
            <person name="McGettigan J.A."/>
            <person name="Micheletti S.J."/>
            <person name="Nasrallah M.E."/>
            <person name="Ortiz D."/>
            <person name="Piller C.R."/>
            <person name="Privatt S.R."/>
            <person name="Schneider S.L."/>
            <person name="Sharp S."/>
            <person name="Smith T.C."/>
            <person name="Stanton J.D."/>
            <person name="Ullery H.E."/>
            <person name="Wilson R.J."/>
            <person name="Serrano M.G."/>
            <person name="Buck G."/>
            <person name="Lee V."/>
            <person name="Wang Y."/>
            <person name="Carvalho R."/>
            <person name="Voegtly L."/>
            <person name="Shi R."/>
            <person name="Duckworth R."/>
            <person name="Johnson A."/>
            <person name="Loviza R."/>
            <person name="Walstead R."/>
            <person name="Shah Z."/>
            <person name="Kiflezghi M."/>
            <person name="Wade K."/>
            <person name="Ball S.L."/>
            <person name="Bradley K.W."/>
            <person name="Asai D.J."/>
            <person name="Bowman C.A."/>
            <person name="Russell D.A."/>
            <person name="Pope W.H."/>
            <person name="Jacobs-Sera D."/>
            <person name="Hendrix R.W."/>
            <person name="Hatfull G.F."/>
        </authorList>
    </citation>
    <scope>NUCLEOTIDE SEQUENCE</scope>
</reference>
<dbReference type="EMBL" id="QOKY01000135">
    <property type="protein sequence ID" value="RMZ56825.1"/>
    <property type="molecule type" value="Genomic_DNA"/>
</dbReference>
<dbReference type="Proteomes" id="UP000028924">
    <property type="component" value="Unassembled WGS sequence"/>
</dbReference>
<feature type="domain" description="EF-hand" evidence="3">
    <location>
        <begin position="58"/>
        <end position="93"/>
    </location>
</feature>
<dbReference type="EMBL" id="GDKF01009936">
    <property type="protein sequence ID" value="JAT68686.1"/>
    <property type="molecule type" value="Transcribed_RNA"/>
</dbReference>
<dbReference type="InterPro" id="IPR050230">
    <property type="entry name" value="CALM/Myosin/TropC-like"/>
</dbReference>
<evidence type="ECO:0000256" key="2">
    <source>
        <dbReference type="ARBA" id="ARBA00022837"/>
    </source>
</evidence>
<dbReference type="STRING" id="3075.A0A087SKI4"/>
<dbReference type="eggNOG" id="KOG0027">
    <property type="taxonomic scope" value="Eukaryota"/>
</dbReference>
<dbReference type="FunFam" id="1.10.238.10:FF:000527">
    <property type="entry name" value="Calmodulin-3"/>
    <property type="match status" value="1"/>
</dbReference>
<dbReference type="Pfam" id="PF13499">
    <property type="entry name" value="EF-hand_7"/>
    <property type="match status" value="2"/>
</dbReference>
<dbReference type="Gene3D" id="1.10.238.10">
    <property type="entry name" value="EF-hand"/>
    <property type="match status" value="2"/>
</dbReference>
<evidence type="ECO:0000313" key="5">
    <source>
        <dbReference type="EMBL" id="KFM26238.1"/>
    </source>
</evidence>
<evidence type="ECO:0000313" key="4">
    <source>
        <dbReference type="EMBL" id="JAT68686.1"/>
    </source>
</evidence>
<proteinExistence type="predicted"/>
<dbReference type="GO" id="GO:0016460">
    <property type="term" value="C:myosin II complex"/>
    <property type="evidence" value="ECO:0007669"/>
    <property type="project" value="TreeGrafter"/>
</dbReference>
<dbReference type="AlphaFoldDB" id="A0A087SKI4"/>
<dbReference type="RefSeq" id="XP_011399134.1">
    <property type="nucleotide sequence ID" value="XM_011400832.1"/>
</dbReference>
<organism evidence="5 7">
    <name type="scientific">Auxenochlorella protothecoides</name>
    <name type="common">Green microalga</name>
    <name type="synonym">Chlorella protothecoides</name>
    <dbReference type="NCBI Taxonomy" id="3075"/>
    <lineage>
        <taxon>Eukaryota</taxon>
        <taxon>Viridiplantae</taxon>
        <taxon>Chlorophyta</taxon>
        <taxon>core chlorophytes</taxon>
        <taxon>Trebouxiophyceae</taxon>
        <taxon>Chlorellales</taxon>
        <taxon>Chlorellaceae</taxon>
        <taxon>Auxenochlorella</taxon>
    </lineage>
</organism>
<dbReference type="KEGG" id="apro:F751_4731"/>
<reference evidence="8" key="3">
    <citation type="journal article" date="2018" name="Algal Res.">
        <title>Characterization of plant carbon substrate utilization by Auxenochlorella protothecoides.</title>
        <authorList>
            <person name="Vogler B.W."/>
            <person name="Starkenburg S.R."/>
            <person name="Sudasinghe N."/>
            <person name="Schambach J.Y."/>
            <person name="Rollin J.A."/>
            <person name="Pattathil S."/>
            <person name="Barry A.N."/>
        </authorList>
    </citation>
    <scope>NUCLEOTIDE SEQUENCE [LARGE SCALE GENOMIC DNA]</scope>
    <source>
        <strain evidence="8">UTEX 25</strain>
    </source>
</reference>